<proteinExistence type="predicted"/>
<dbReference type="AlphaFoldDB" id="A0A5C5UZY8"/>
<comment type="caution">
    <text evidence="1">The sequence shown here is derived from an EMBL/GenBank/DDBJ whole genome shotgun (WGS) entry which is preliminary data.</text>
</comment>
<gene>
    <name evidence="1" type="ORF">KOR34_44490</name>
</gene>
<evidence type="ECO:0000313" key="2">
    <source>
        <dbReference type="Proteomes" id="UP000316714"/>
    </source>
</evidence>
<dbReference type="OrthoDB" id="9148869at2"/>
<keyword evidence="2" id="KW-1185">Reference proteome</keyword>
<evidence type="ECO:0000313" key="1">
    <source>
        <dbReference type="EMBL" id="TWT31075.1"/>
    </source>
</evidence>
<accession>A0A5C5UZY8</accession>
<protein>
    <recommendedName>
        <fullName evidence="3">GAF domain-containing protein</fullName>
    </recommendedName>
</protein>
<name>A0A5C5UZY8_9BACT</name>
<evidence type="ECO:0008006" key="3">
    <source>
        <dbReference type="Google" id="ProtNLM"/>
    </source>
</evidence>
<dbReference type="RefSeq" id="WP_146568266.1">
    <property type="nucleotide sequence ID" value="NZ_SIHJ01000004.1"/>
</dbReference>
<dbReference type="EMBL" id="SIHJ01000004">
    <property type="protein sequence ID" value="TWT31075.1"/>
    <property type="molecule type" value="Genomic_DNA"/>
</dbReference>
<organism evidence="1 2">
    <name type="scientific">Posidoniimonas corsicana</name>
    <dbReference type="NCBI Taxonomy" id="1938618"/>
    <lineage>
        <taxon>Bacteria</taxon>
        <taxon>Pseudomonadati</taxon>
        <taxon>Planctomycetota</taxon>
        <taxon>Planctomycetia</taxon>
        <taxon>Pirellulales</taxon>
        <taxon>Lacipirellulaceae</taxon>
        <taxon>Posidoniimonas</taxon>
    </lineage>
</organism>
<reference evidence="1 2" key="1">
    <citation type="submission" date="2019-02" db="EMBL/GenBank/DDBJ databases">
        <title>Deep-cultivation of Planctomycetes and their phenomic and genomic characterization uncovers novel biology.</title>
        <authorList>
            <person name="Wiegand S."/>
            <person name="Jogler M."/>
            <person name="Boedeker C."/>
            <person name="Pinto D."/>
            <person name="Vollmers J."/>
            <person name="Rivas-Marin E."/>
            <person name="Kohn T."/>
            <person name="Peeters S.H."/>
            <person name="Heuer A."/>
            <person name="Rast P."/>
            <person name="Oberbeckmann S."/>
            <person name="Bunk B."/>
            <person name="Jeske O."/>
            <person name="Meyerdierks A."/>
            <person name="Storesund J.E."/>
            <person name="Kallscheuer N."/>
            <person name="Luecker S."/>
            <person name="Lage O.M."/>
            <person name="Pohl T."/>
            <person name="Merkel B.J."/>
            <person name="Hornburger P."/>
            <person name="Mueller R.-W."/>
            <person name="Bruemmer F."/>
            <person name="Labrenz M."/>
            <person name="Spormann A.M."/>
            <person name="Op Den Camp H."/>
            <person name="Overmann J."/>
            <person name="Amann R."/>
            <person name="Jetten M.S.M."/>
            <person name="Mascher T."/>
            <person name="Medema M.H."/>
            <person name="Devos D.P."/>
            <person name="Kaster A.-K."/>
            <person name="Ovreas L."/>
            <person name="Rohde M."/>
            <person name="Galperin M.Y."/>
            <person name="Jogler C."/>
        </authorList>
    </citation>
    <scope>NUCLEOTIDE SEQUENCE [LARGE SCALE GENOMIC DNA]</scope>
    <source>
        <strain evidence="1 2">KOR34</strain>
    </source>
</reference>
<sequence>MTTDTLTNLITAAEVWRPDSSGERLELCSGCYGSLESISDARRGYAYSRGVGVVGRAWETGVPVFGPADQGDFDGVYLDSPPAQLIAIPSIKSGECRGVTLLMCNDDGQGAAELWRINERHELALAEHWYAHLERFGRISQLVKFPRRAGMPGKVWADRFPRVMGSIATSPHFVRAAGAKAEGLSTAVGIPFMKTAMDLEAVLVLLSAAGKPLTRVVEVWAKEPGESELKIVSADYGPFIDLAPASRRRRLKTGDGLAGLVYRDNAPRLTCDLQGVEFPRGESFREYGLEWGLGIPVFVGEQLVAAVTLFG</sequence>
<dbReference type="Proteomes" id="UP000316714">
    <property type="component" value="Unassembled WGS sequence"/>
</dbReference>